<keyword evidence="3" id="KW-1185">Reference proteome</keyword>
<dbReference type="EMBL" id="PYFT01000001">
    <property type="protein sequence ID" value="PSR52615.1"/>
    <property type="molecule type" value="Genomic_DNA"/>
</dbReference>
<evidence type="ECO:0000256" key="1">
    <source>
        <dbReference type="SAM" id="Phobius"/>
    </source>
</evidence>
<evidence type="ECO:0000313" key="3">
    <source>
        <dbReference type="Proteomes" id="UP000240357"/>
    </source>
</evidence>
<feature type="transmembrane region" description="Helical" evidence="1">
    <location>
        <begin position="6"/>
        <end position="25"/>
    </location>
</feature>
<name>A0A2T2YAS2_9BACT</name>
<comment type="caution">
    <text evidence="2">The sequence shown here is derived from an EMBL/GenBank/DDBJ whole genome shotgun (WGS) entry which is preliminary data.</text>
</comment>
<sequence length="60" mass="7323">MELVYWGIIILPILVFCVAIIAIYVHRYYERIPGTSTSKKGWHKKKRRKRLKLNWEDEDF</sequence>
<evidence type="ECO:0000313" key="2">
    <source>
        <dbReference type="EMBL" id="PSR52615.1"/>
    </source>
</evidence>
<organism evidence="2 3">
    <name type="scientific">Adhaeribacter arboris</name>
    <dbReference type="NCBI Taxonomy" id="2072846"/>
    <lineage>
        <taxon>Bacteria</taxon>
        <taxon>Pseudomonadati</taxon>
        <taxon>Bacteroidota</taxon>
        <taxon>Cytophagia</taxon>
        <taxon>Cytophagales</taxon>
        <taxon>Hymenobacteraceae</taxon>
        <taxon>Adhaeribacter</taxon>
    </lineage>
</organism>
<accession>A0A2T2YAS2</accession>
<protein>
    <submittedName>
        <fullName evidence="2">Uncharacterized protein</fullName>
    </submittedName>
</protein>
<dbReference type="Proteomes" id="UP000240357">
    <property type="component" value="Unassembled WGS sequence"/>
</dbReference>
<reference evidence="2 3" key="1">
    <citation type="submission" date="2018-03" db="EMBL/GenBank/DDBJ databases">
        <title>Adhaeribacter sp. HMF7605 Genome sequencing and assembly.</title>
        <authorList>
            <person name="Kang H."/>
            <person name="Kang J."/>
            <person name="Cha I."/>
            <person name="Kim H."/>
            <person name="Joh K."/>
        </authorList>
    </citation>
    <scope>NUCLEOTIDE SEQUENCE [LARGE SCALE GENOMIC DNA]</scope>
    <source>
        <strain evidence="2 3">HMF7605</strain>
    </source>
</reference>
<dbReference type="RefSeq" id="WP_106926414.1">
    <property type="nucleotide sequence ID" value="NZ_PYFT01000001.1"/>
</dbReference>
<keyword evidence="1" id="KW-0812">Transmembrane</keyword>
<keyword evidence="1" id="KW-1133">Transmembrane helix</keyword>
<dbReference type="AlphaFoldDB" id="A0A2T2YAS2"/>
<keyword evidence="1" id="KW-0472">Membrane</keyword>
<proteinExistence type="predicted"/>
<gene>
    <name evidence="2" type="ORF">AHMF7605_03285</name>
</gene>